<reference evidence="2" key="1">
    <citation type="journal article" date="2012" name="Nat. Biotechnol.">
        <title>Reference genome sequence of the model plant Setaria.</title>
        <authorList>
            <person name="Bennetzen J.L."/>
            <person name="Schmutz J."/>
            <person name="Wang H."/>
            <person name="Percifield R."/>
            <person name="Hawkins J."/>
            <person name="Pontaroli A.C."/>
            <person name="Estep M."/>
            <person name="Feng L."/>
            <person name="Vaughn J.N."/>
            <person name="Grimwood J."/>
            <person name="Jenkins J."/>
            <person name="Barry K."/>
            <person name="Lindquist E."/>
            <person name="Hellsten U."/>
            <person name="Deshpande S."/>
            <person name="Wang X."/>
            <person name="Wu X."/>
            <person name="Mitros T."/>
            <person name="Triplett J."/>
            <person name="Yang X."/>
            <person name="Ye C.Y."/>
            <person name="Mauro-Herrera M."/>
            <person name="Wang L."/>
            <person name="Li P."/>
            <person name="Sharma M."/>
            <person name="Sharma R."/>
            <person name="Ronald P.C."/>
            <person name="Panaud O."/>
            <person name="Kellogg E.A."/>
            <person name="Brutnell T.P."/>
            <person name="Doust A.N."/>
            <person name="Tuskan G.A."/>
            <person name="Rokhsar D."/>
            <person name="Devos K.M."/>
        </authorList>
    </citation>
    <scope>NUCLEOTIDE SEQUENCE [LARGE SCALE GENOMIC DNA]</scope>
    <source>
        <strain evidence="2">cv. Yugu1</strain>
    </source>
</reference>
<dbReference type="Proteomes" id="UP000004995">
    <property type="component" value="Unassembled WGS sequence"/>
</dbReference>
<reference evidence="1" key="2">
    <citation type="submission" date="2018-08" db="UniProtKB">
        <authorList>
            <consortium name="EnsemblPlants"/>
        </authorList>
    </citation>
    <scope>IDENTIFICATION</scope>
    <source>
        <strain evidence="1">Yugu1</strain>
    </source>
</reference>
<dbReference type="EnsemblPlants" id="KQK87497">
    <property type="protein sequence ID" value="KQK87497"/>
    <property type="gene ID" value="SETIT_040446mg"/>
</dbReference>
<name>K4ANE9_SETIT</name>
<accession>K4ANE9</accession>
<evidence type="ECO:0000313" key="2">
    <source>
        <dbReference type="Proteomes" id="UP000004995"/>
    </source>
</evidence>
<dbReference type="AlphaFoldDB" id="K4ANE9"/>
<dbReference type="HOGENOM" id="CLU_3352007_0_0_1"/>
<protein>
    <submittedName>
        <fullName evidence="1">Uncharacterized protein</fullName>
    </submittedName>
</protein>
<dbReference type="InParanoid" id="K4ANE9"/>
<keyword evidence="2" id="KW-1185">Reference proteome</keyword>
<sequence length="37" mass="4135">MSNFFIFNSSPNESFILSPEKSIIEIFGALHSTVCNL</sequence>
<proteinExistence type="predicted"/>
<organism evidence="1 2">
    <name type="scientific">Setaria italica</name>
    <name type="common">Foxtail millet</name>
    <name type="synonym">Panicum italicum</name>
    <dbReference type="NCBI Taxonomy" id="4555"/>
    <lineage>
        <taxon>Eukaryota</taxon>
        <taxon>Viridiplantae</taxon>
        <taxon>Streptophyta</taxon>
        <taxon>Embryophyta</taxon>
        <taxon>Tracheophyta</taxon>
        <taxon>Spermatophyta</taxon>
        <taxon>Magnoliopsida</taxon>
        <taxon>Liliopsida</taxon>
        <taxon>Poales</taxon>
        <taxon>Poaceae</taxon>
        <taxon>PACMAD clade</taxon>
        <taxon>Panicoideae</taxon>
        <taxon>Panicodae</taxon>
        <taxon>Paniceae</taxon>
        <taxon>Cenchrinae</taxon>
        <taxon>Setaria</taxon>
    </lineage>
</organism>
<evidence type="ECO:0000313" key="1">
    <source>
        <dbReference type="EnsemblPlants" id="KQK87497"/>
    </source>
</evidence>
<dbReference type="Gramene" id="KQK87497">
    <property type="protein sequence ID" value="KQK87497"/>
    <property type="gene ID" value="SETIT_040446mg"/>
</dbReference>
<dbReference type="EMBL" id="AGNK02005407">
    <property type="status" value="NOT_ANNOTATED_CDS"/>
    <property type="molecule type" value="Genomic_DNA"/>
</dbReference>